<proteinExistence type="predicted"/>
<feature type="non-terminal residue" evidence="1">
    <location>
        <position position="1"/>
    </location>
</feature>
<reference evidence="1" key="1">
    <citation type="submission" date="2018-05" db="EMBL/GenBank/DDBJ databases">
        <title>Draft genome of Mucuna pruriens seed.</title>
        <authorList>
            <person name="Nnadi N.E."/>
            <person name="Vos R."/>
            <person name="Hasami M.H."/>
            <person name="Devisetty U.K."/>
            <person name="Aguiy J.C."/>
        </authorList>
    </citation>
    <scope>NUCLEOTIDE SEQUENCE [LARGE SCALE GENOMIC DNA]</scope>
    <source>
        <strain evidence="1">JCA_2017</strain>
    </source>
</reference>
<dbReference type="AlphaFoldDB" id="A0A371G709"/>
<gene>
    <name evidence="1" type="ORF">CR513_32321</name>
</gene>
<protein>
    <submittedName>
        <fullName evidence="1">Uncharacterized protein</fullName>
    </submittedName>
</protein>
<organism evidence="1 2">
    <name type="scientific">Mucuna pruriens</name>
    <name type="common">Velvet bean</name>
    <name type="synonym">Dolichos pruriens</name>
    <dbReference type="NCBI Taxonomy" id="157652"/>
    <lineage>
        <taxon>Eukaryota</taxon>
        <taxon>Viridiplantae</taxon>
        <taxon>Streptophyta</taxon>
        <taxon>Embryophyta</taxon>
        <taxon>Tracheophyta</taxon>
        <taxon>Spermatophyta</taxon>
        <taxon>Magnoliopsida</taxon>
        <taxon>eudicotyledons</taxon>
        <taxon>Gunneridae</taxon>
        <taxon>Pentapetalae</taxon>
        <taxon>rosids</taxon>
        <taxon>fabids</taxon>
        <taxon>Fabales</taxon>
        <taxon>Fabaceae</taxon>
        <taxon>Papilionoideae</taxon>
        <taxon>50 kb inversion clade</taxon>
        <taxon>NPAAA clade</taxon>
        <taxon>indigoferoid/millettioid clade</taxon>
        <taxon>Phaseoleae</taxon>
        <taxon>Mucuna</taxon>
    </lineage>
</organism>
<name>A0A371G709_MUCPR</name>
<evidence type="ECO:0000313" key="1">
    <source>
        <dbReference type="EMBL" id="RDX86348.1"/>
    </source>
</evidence>
<keyword evidence="2" id="KW-1185">Reference proteome</keyword>
<dbReference type="EMBL" id="QJKJ01006541">
    <property type="protein sequence ID" value="RDX86348.1"/>
    <property type="molecule type" value="Genomic_DNA"/>
</dbReference>
<comment type="caution">
    <text evidence="1">The sequence shown here is derived from an EMBL/GenBank/DDBJ whole genome shotgun (WGS) entry which is preliminary data.</text>
</comment>
<sequence length="78" mass="9292">MTSKDPTWESTFQSNHLGEFQETFLQKVFLEDVRNYKGIKFLKLKILDKDNKTRVMHYKDVDPIKDEKFSDQIAISHV</sequence>
<evidence type="ECO:0000313" key="2">
    <source>
        <dbReference type="Proteomes" id="UP000257109"/>
    </source>
</evidence>
<accession>A0A371G709</accession>
<dbReference type="Proteomes" id="UP000257109">
    <property type="component" value="Unassembled WGS sequence"/>
</dbReference>